<dbReference type="GO" id="GO:0032259">
    <property type="term" value="P:methylation"/>
    <property type="evidence" value="ECO:0007669"/>
    <property type="project" value="UniProtKB-KW"/>
</dbReference>
<proteinExistence type="predicted"/>
<dbReference type="PANTHER" id="PTHR43712:SF2">
    <property type="entry name" value="O-METHYLTRANSFERASE CICE"/>
    <property type="match status" value="1"/>
</dbReference>
<sequence length="341" mass="36215">MTSAAVPSDRGERTLRELSDLITPMAIRVAVTLRIPQRISATAATAAELAADTNSDTDVLERVLAHLAGAGVLTRDENGRFGLTSLGTQLLIDDGRPEFLDLTTVVGRAELSFVHLLDVVRSGDVVAYAARYGTSFWADLGEEPSSAVQFDQVMADGMKKRVDEIAVAYDWAALGRVVDVGGGNGTLLVGLLRAHPTLRGTLLDRDAGPATRALDEAGLSDRATALSGSFLEPLPPGAGGYVLSRVQSDWSDADVRIILGHCADAAGAHGRVLVIDEFTADEGADTDTETDLRMLMYYGGKERTLEQARELAASVGLTPRSIRRAADWTIMELGASGPARR</sequence>
<evidence type="ECO:0000256" key="1">
    <source>
        <dbReference type="ARBA" id="ARBA00022603"/>
    </source>
</evidence>
<keyword evidence="3" id="KW-0949">S-adenosyl-L-methionine</keyword>
<dbReference type="PANTHER" id="PTHR43712">
    <property type="entry name" value="PUTATIVE (AFU_ORTHOLOGUE AFUA_4G14580)-RELATED"/>
    <property type="match status" value="1"/>
</dbReference>
<dbReference type="SUPFAM" id="SSF53335">
    <property type="entry name" value="S-adenosyl-L-methionine-dependent methyltransferases"/>
    <property type="match status" value="1"/>
</dbReference>
<organism evidence="6 7">
    <name type="scientific">Cryptosporangium japonicum</name>
    <dbReference type="NCBI Taxonomy" id="80872"/>
    <lineage>
        <taxon>Bacteria</taxon>
        <taxon>Bacillati</taxon>
        <taxon>Actinomycetota</taxon>
        <taxon>Actinomycetes</taxon>
        <taxon>Cryptosporangiales</taxon>
        <taxon>Cryptosporangiaceae</taxon>
        <taxon>Cryptosporangium</taxon>
    </lineage>
</organism>
<evidence type="ECO:0000256" key="3">
    <source>
        <dbReference type="ARBA" id="ARBA00022691"/>
    </source>
</evidence>
<dbReference type="Gene3D" id="3.40.50.150">
    <property type="entry name" value="Vaccinia Virus protein VP39"/>
    <property type="match status" value="1"/>
</dbReference>
<gene>
    <name evidence="6" type="ORF">GCM10009539_57740</name>
</gene>
<dbReference type="InterPro" id="IPR001077">
    <property type="entry name" value="COMT_C"/>
</dbReference>
<dbReference type="Gene3D" id="1.10.287.1350">
    <property type="match status" value="1"/>
</dbReference>
<feature type="domain" description="O-methyltransferase C-terminal" evidence="4">
    <location>
        <begin position="113"/>
        <end position="316"/>
    </location>
</feature>
<evidence type="ECO:0000313" key="6">
    <source>
        <dbReference type="EMBL" id="GAA0263982.1"/>
    </source>
</evidence>
<feature type="domain" description="O-methyltransferase dimerisation" evidence="5">
    <location>
        <begin position="21"/>
        <end position="91"/>
    </location>
</feature>
<dbReference type="Gene3D" id="1.10.10.10">
    <property type="entry name" value="Winged helix-like DNA-binding domain superfamily/Winged helix DNA-binding domain"/>
    <property type="match status" value="1"/>
</dbReference>
<protein>
    <submittedName>
        <fullName evidence="6">Methyltransferase</fullName>
    </submittedName>
</protein>
<reference evidence="6 7" key="1">
    <citation type="journal article" date="2019" name="Int. J. Syst. Evol. Microbiol.">
        <title>The Global Catalogue of Microorganisms (GCM) 10K type strain sequencing project: providing services to taxonomists for standard genome sequencing and annotation.</title>
        <authorList>
            <consortium name="The Broad Institute Genomics Platform"/>
            <consortium name="The Broad Institute Genome Sequencing Center for Infectious Disease"/>
            <person name="Wu L."/>
            <person name="Ma J."/>
        </authorList>
    </citation>
    <scope>NUCLEOTIDE SEQUENCE [LARGE SCALE GENOMIC DNA]</scope>
    <source>
        <strain evidence="6 7">JCM 10425</strain>
    </source>
</reference>
<keyword evidence="2" id="KW-0808">Transferase</keyword>
<dbReference type="InterPro" id="IPR036388">
    <property type="entry name" value="WH-like_DNA-bd_sf"/>
</dbReference>
<dbReference type="InterPro" id="IPR016461">
    <property type="entry name" value="COMT-like"/>
</dbReference>
<dbReference type="PROSITE" id="PS51683">
    <property type="entry name" value="SAM_OMT_II"/>
    <property type="match status" value="1"/>
</dbReference>
<dbReference type="PIRSF" id="PIRSF005739">
    <property type="entry name" value="O-mtase"/>
    <property type="match status" value="1"/>
</dbReference>
<dbReference type="Pfam" id="PF00891">
    <property type="entry name" value="Methyltransf_2"/>
    <property type="match status" value="1"/>
</dbReference>
<evidence type="ECO:0000313" key="7">
    <source>
        <dbReference type="Proteomes" id="UP001500967"/>
    </source>
</evidence>
<evidence type="ECO:0000259" key="4">
    <source>
        <dbReference type="Pfam" id="PF00891"/>
    </source>
</evidence>
<keyword evidence="7" id="KW-1185">Reference proteome</keyword>
<evidence type="ECO:0000259" key="5">
    <source>
        <dbReference type="Pfam" id="PF08100"/>
    </source>
</evidence>
<dbReference type="InterPro" id="IPR036390">
    <property type="entry name" value="WH_DNA-bd_sf"/>
</dbReference>
<dbReference type="InterPro" id="IPR012967">
    <property type="entry name" value="COMT_dimerisation"/>
</dbReference>
<dbReference type="RefSeq" id="WP_425558272.1">
    <property type="nucleotide sequence ID" value="NZ_BAAAGX010000023.1"/>
</dbReference>
<dbReference type="CDD" id="cd02440">
    <property type="entry name" value="AdoMet_MTases"/>
    <property type="match status" value="1"/>
</dbReference>
<dbReference type="EMBL" id="BAAAGX010000023">
    <property type="protein sequence ID" value="GAA0263982.1"/>
    <property type="molecule type" value="Genomic_DNA"/>
</dbReference>
<evidence type="ECO:0000256" key="2">
    <source>
        <dbReference type="ARBA" id="ARBA00022679"/>
    </source>
</evidence>
<comment type="caution">
    <text evidence="6">The sequence shown here is derived from an EMBL/GenBank/DDBJ whole genome shotgun (WGS) entry which is preliminary data.</text>
</comment>
<dbReference type="SUPFAM" id="SSF46785">
    <property type="entry name" value="Winged helix' DNA-binding domain"/>
    <property type="match status" value="1"/>
</dbReference>
<name>A0ABN0UWU5_9ACTN</name>
<dbReference type="Proteomes" id="UP001500967">
    <property type="component" value="Unassembled WGS sequence"/>
</dbReference>
<dbReference type="GO" id="GO:0008168">
    <property type="term" value="F:methyltransferase activity"/>
    <property type="evidence" value="ECO:0007669"/>
    <property type="project" value="UniProtKB-KW"/>
</dbReference>
<accession>A0ABN0UWU5</accession>
<dbReference type="Pfam" id="PF08100">
    <property type="entry name" value="Dimerisation"/>
    <property type="match status" value="1"/>
</dbReference>
<keyword evidence="1 6" id="KW-0489">Methyltransferase</keyword>
<dbReference type="InterPro" id="IPR029063">
    <property type="entry name" value="SAM-dependent_MTases_sf"/>
</dbReference>